<reference evidence="3 5" key="2">
    <citation type="submission" date="2018-06" db="EMBL/GenBank/DDBJ databases">
        <authorList>
            <consortium name="Pathogen Informatics"/>
            <person name="Doyle S."/>
        </authorList>
    </citation>
    <scope>NUCLEOTIDE SEQUENCE [LARGE SCALE GENOMIC DNA]</scope>
    <source>
        <strain evidence="3 5">NCTC10338</strain>
    </source>
</reference>
<keyword evidence="1" id="KW-0472">Membrane</keyword>
<dbReference type="GeneID" id="48276404"/>
<dbReference type="Proteomes" id="UP000238825">
    <property type="component" value="Chromosome"/>
</dbReference>
<dbReference type="Proteomes" id="UP000255295">
    <property type="component" value="Unassembled WGS sequence"/>
</dbReference>
<feature type="transmembrane region" description="Helical" evidence="1">
    <location>
        <begin position="150"/>
        <end position="170"/>
    </location>
</feature>
<feature type="transmembrane region" description="Helical" evidence="1">
    <location>
        <begin position="116"/>
        <end position="138"/>
    </location>
</feature>
<organism evidence="2 4">
    <name type="scientific">Lysinibacillus sphaericus</name>
    <name type="common">Bacillus sphaericus</name>
    <dbReference type="NCBI Taxonomy" id="1421"/>
    <lineage>
        <taxon>Bacteria</taxon>
        <taxon>Bacillati</taxon>
        <taxon>Bacillota</taxon>
        <taxon>Bacilli</taxon>
        <taxon>Bacillales</taxon>
        <taxon>Bacillaceae</taxon>
        <taxon>Lysinibacillus</taxon>
    </lineage>
</organism>
<gene>
    <name evidence="2" type="ORF">LS41612_09335</name>
    <name evidence="3" type="ORF">NCTC10338_02876</name>
</gene>
<dbReference type="EMBL" id="CP019980">
    <property type="protein sequence ID" value="AVK96445.1"/>
    <property type="molecule type" value="Genomic_DNA"/>
</dbReference>
<dbReference type="EMBL" id="UFSZ01000001">
    <property type="protein sequence ID" value="SUV17765.1"/>
    <property type="molecule type" value="Genomic_DNA"/>
</dbReference>
<keyword evidence="1" id="KW-0812">Transmembrane</keyword>
<proteinExistence type="predicted"/>
<evidence type="ECO:0000313" key="3">
    <source>
        <dbReference type="EMBL" id="SUV17765.1"/>
    </source>
</evidence>
<evidence type="ECO:0000313" key="2">
    <source>
        <dbReference type="EMBL" id="AVK96445.1"/>
    </source>
</evidence>
<evidence type="ECO:0000313" key="5">
    <source>
        <dbReference type="Proteomes" id="UP000255295"/>
    </source>
</evidence>
<feature type="transmembrane region" description="Helical" evidence="1">
    <location>
        <begin position="6"/>
        <end position="26"/>
    </location>
</feature>
<evidence type="ECO:0000256" key="1">
    <source>
        <dbReference type="SAM" id="Phobius"/>
    </source>
</evidence>
<dbReference type="AlphaFoldDB" id="A0A2S0JZ83"/>
<sequence length="174" mass="19441">MIAWIIAAEIAFWIVILIALVCRYRFNKPKLSIFFFALTPVIDLLLILLTAMDLKAGTPASASHGIAAIYIGVSIAYGKTMITWADEKFQQWFLKIQIEKQRLTGLAKGIHEVKMLGLHVLAYIISTSLLYAMIVFIGQHTDTSSLLQVMKIWGIVLIIDAVISLSYVIFPGKK</sequence>
<reference evidence="2 4" key="1">
    <citation type="submission" date="2017-03" db="EMBL/GenBank/DDBJ databases">
        <title>The whole genome sequencing and assembly of Lysinibacillus sphaericus DSM 28T strain.</title>
        <authorList>
            <person name="Lee Y.-J."/>
            <person name="Yi H."/>
            <person name="Bahn Y.-S."/>
            <person name="Kim J.F."/>
            <person name="Lee D.-W."/>
        </authorList>
    </citation>
    <scope>NUCLEOTIDE SEQUENCE [LARGE SCALE GENOMIC DNA]</scope>
    <source>
        <strain evidence="2 4">DSM 28</strain>
    </source>
</reference>
<dbReference type="RefSeq" id="WP_025219903.1">
    <property type="nucleotide sequence ID" value="NZ_BJNS01000006.1"/>
</dbReference>
<name>A0A2S0JZ83_LYSSH</name>
<protein>
    <submittedName>
        <fullName evidence="3">Integral inner membrane protein</fullName>
    </submittedName>
</protein>
<evidence type="ECO:0000313" key="4">
    <source>
        <dbReference type="Proteomes" id="UP000238825"/>
    </source>
</evidence>
<keyword evidence="1" id="KW-1133">Transmembrane helix</keyword>
<accession>A0A2S0JZ83</accession>
<feature type="transmembrane region" description="Helical" evidence="1">
    <location>
        <begin position="33"/>
        <end position="52"/>
    </location>
</feature>
<feature type="transmembrane region" description="Helical" evidence="1">
    <location>
        <begin position="64"/>
        <end position="85"/>
    </location>
</feature>